<comment type="caution">
    <text evidence="12">The sequence shown here is derived from an EMBL/GenBank/DDBJ whole genome shotgun (WGS) entry which is preliminary data.</text>
</comment>
<evidence type="ECO:0000259" key="11">
    <source>
        <dbReference type="PROSITE" id="PS50893"/>
    </source>
</evidence>
<evidence type="ECO:0000256" key="8">
    <source>
        <dbReference type="ARBA" id="ARBA00023136"/>
    </source>
</evidence>
<sequence length="1171" mass="128542">MERLNAHTPKRLQLLLAIFVSAVLFGHGAAQSAPVSAPVSGGIDTGQSPASMGPAFGLPSQVPAGPPGIDESASNSEIEALSANATRLLQEKYGYCITEREREGVDEIFGFSNSDANILIDCDYMTGGTMTERVCVMSELRLYFENLAAVDTPRPNLNCNASGWDQACEAGWSGRVAEHVSLDSEIVPSRLLEPLPCCAGFFCPRGLSCMIPCPSGSYCPLATLNHETNMCEPYGYQVMQNSSLYVAQCGGADEWADVTSTMGIFCPAGHFCSTPVDSRNCTAGHFCRLGSTLQEKCSPLTTCVSGNLQSQNLQGVGGLILAGFLILLVAVYTCSDWLMDLRNRRKAYAREIAARQAHEHISRYERLKQVKDTAKRQASKLSRKLTRTLSRKQPVPSLGEELQISGTFWQNSLFEPLQSLSPHNRDSLERTNSSQFHHSGIIPATIHENKAATSSTAAPLPNLFVNLSKRFQDAVEQVSPTSTSSGILGGVPDYSGELVRSRKVSGQLPTLAIPTKQSHSQMFAYAYGQIEKERAFGYKDPSLDADQEGQHGEVLVRKKRFEIELAFEDLSIVLKGSGKKILCNVTGKLSPGRITAIMGPSGAGKTTFLNGLAGKSTNTRTTGEVLINGKPGSIYSYKRVIGFVPQDDIVHGSLTVEENLWFSASYRLPVNTPMYEQVLIVERIIQALGLGSIRDSLVGTVENRGISGGQRKRVNVGLELVIEPSLLILDEPTSGLDSTSSRLVLQALRREAMEGVNVILVVHQPSYGLFKMFDDVMFLAKGGYTVYLGPVDEIEGYFSRLGLEVPDRINPPDYYMDALEGAAHQARSSYIDPRTLPVQWMMHKGYQIPNEMLTMATGISTSVENQALVHPESSRFGATFAQQACLELYQKFAVIWDGIEAALSRVNDLSGRRTPGFFRQLRIILHRVGKQRFREARLHVQDYIILLIAGACLGVLSNMKDINLGSQGYHFTVIALALLTMIASLRTFSVDKLQYWRESASGVNRVAFFIAKDMADLVNVVLRPLIYLSMFYFFCNPRSTFLSNYCVTLVLVYCVTGYAYIIAILLEPASAQLCAVFLPVIATLIVSSKRTGFLHALSYLSYAKYALEAYILSNAARYKGVWVIARCGLLASQGYRLDDFNICLWIVFGHGVGARVVALICLLFSHRSRQK</sequence>
<dbReference type="PANTHER" id="PTHR48041">
    <property type="entry name" value="ABC TRANSPORTER G FAMILY MEMBER 28"/>
    <property type="match status" value="1"/>
</dbReference>
<dbReference type="InterPro" id="IPR003593">
    <property type="entry name" value="AAA+_ATPase"/>
</dbReference>
<dbReference type="InterPro" id="IPR003439">
    <property type="entry name" value="ABC_transporter-like_ATP-bd"/>
</dbReference>
<dbReference type="GO" id="GO:0016020">
    <property type="term" value="C:membrane"/>
    <property type="evidence" value="ECO:0007669"/>
    <property type="project" value="UniProtKB-SubCell"/>
</dbReference>
<feature type="chain" id="PRO_5035744061" description="ABC transporter domain-containing protein" evidence="10">
    <location>
        <begin position="31"/>
        <end position="1171"/>
    </location>
</feature>
<evidence type="ECO:0000256" key="9">
    <source>
        <dbReference type="SAM" id="Phobius"/>
    </source>
</evidence>
<keyword evidence="3" id="KW-0813">Transport</keyword>
<gene>
    <name evidence="12" type="ORF">KC19_8G170600</name>
</gene>
<feature type="domain" description="ABC transporter" evidence="11">
    <location>
        <begin position="565"/>
        <end position="806"/>
    </location>
</feature>
<keyword evidence="4 9" id="KW-0812">Transmembrane</keyword>
<feature type="transmembrane region" description="Helical" evidence="9">
    <location>
        <begin position="940"/>
        <end position="957"/>
    </location>
</feature>
<evidence type="ECO:0000256" key="2">
    <source>
        <dbReference type="ARBA" id="ARBA00005814"/>
    </source>
</evidence>
<dbReference type="InterPro" id="IPR017871">
    <property type="entry name" value="ABC_transporter-like_CS"/>
</dbReference>
<evidence type="ECO:0000313" key="12">
    <source>
        <dbReference type="EMBL" id="KAG0565180.1"/>
    </source>
</evidence>
<dbReference type="Pfam" id="PF19055">
    <property type="entry name" value="ABC2_membrane_7"/>
    <property type="match status" value="1"/>
</dbReference>
<feature type="transmembrane region" description="Helical" evidence="9">
    <location>
        <begin position="1144"/>
        <end position="1165"/>
    </location>
</feature>
<organism evidence="12 13">
    <name type="scientific">Ceratodon purpureus</name>
    <name type="common">Fire moss</name>
    <name type="synonym">Dicranum purpureum</name>
    <dbReference type="NCBI Taxonomy" id="3225"/>
    <lineage>
        <taxon>Eukaryota</taxon>
        <taxon>Viridiplantae</taxon>
        <taxon>Streptophyta</taxon>
        <taxon>Embryophyta</taxon>
        <taxon>Bryophyta</taxon>
        <taxon>Bryophytina</taxon>
        <taxon>Bryopsida</taxon>
        <taxon>Dicranidae</taxon>
        <taxon>Pseudoditrichales</taxon>
        <taxon>Ditrichaceae</taxon>
        <taxon>Ceratodon</taxon>
    </lineage>
</organism>
<dbReference type="PROSITE" id="PS50893">
    <property type="entry name" value="ABC_TRANSPORTER_2"/>
    <property type="match status" value="1"/>
</dbReference>
<name>A0A8T0H1G2_CERPU</name>
<dbReference type="PANTHER" id="PTHR48041:SF91">
    <property type="entry name" value="ABC TRANSPORTER G FAMILY MEMBER 28"/>
    <property type="match status" value="1"/>
</dbReference>
<keyword evidence="6" id="KW-0067">ATP-binding</keyword>
<dbReference type="AlphaFoldDB" id="A0A8T0H1G2"/>
<protein>
    <recommendedName>
        <fullName evidence="11">ABC transporter domain-containing protein</fullName>
    </recommendedName>
</protein>
<dbReference type="Pfam" id="PF00005">
    <property type="entry name" value="ABC_tran"/>
    <property type="match status" value="1"/>
</dbReference>
<feature type="signal peptide" evidence="10">
    <location>
        <begin position="1"/>
        <end position="30"/>
    </location>
</feature>
<dbReference type="EMBL" id="CM026429">
    <property type="protein sequence ID" value="KAG0565180.1"/>
    <property type="molecule type" value="Genomic_DNA"/>
</dbReference>
<feature type="transmembrane region" description="Helical" evidence="9">
    <location>
        <begin position="1042"/>
        <end position="1063"/>
    </location>
</feature>
<dbReference type="PROSITE" id="PS00211">
    <property type="entry name" value="ABC_TRANSPORTER_1"/>
    <property type="match status" value="1"/>
</dbReference>
<evidence type="ECO:0000256" key="1">
    <source>
        <dbReference type="ARBA" id="ARBA00004141"/>
    </source>
</evidence>
<feature type="transmembrane region" description="Helical" evidence="9">
    <location>
        <begin position="1093"/>
        <end position="1112"/>
    </location>
</feature>
<reference evidence="12" key="1">
    <citation type="submission" date="2020-06" db="EMBL/GenBank/DDBJ databases">
        <title>WGS assembly of Ceratodon purpureus strain R40.</title>
        <authorList>
            <person name="Carey S.B."/>
            <person name="Jenkins J."/>
            <person name="Shu S."/>
            <person name="Lovell J.T."/>
            <person name="Sreedasyam A."/>
            <person name="Maumus F."/>
            <person name="Tiley G.P."/>
            <person name="Fernandez-Pozo N."/>
            <person name="Barry K."/>
            <person name="Chen C."/>
            <person name="Wang M."/>
            <person name="Lipzen A."/>
            <person name="Daum C."/>
            <person name="Saski C.A."/>
            <person name="Payton A.C."/>
            <person name="Mcbreen J.C."/>
            <person name="Conrad R.E."/>
            <person name="Kollar L.M."/>
            <person name="Olsson S."/>
            <person name="Huttunen S."/>
            <person name="Landis J.B."/>
            <person name="Wickett N.J."/>
            <person name="Johnson M.G."/>
            <person name="Rensing S.A."/>
            <person name="Grimwood J."/>
            <person name="Schmutz J."/>
            <person name="Mcdaniel S.F."/>
        </authorList>
    </citation>
    <scope>NUCLEOTIDE SEQUENCE</scope>
    <source>
        <strain evidence="12">R40</strain>
    </source>
</reference>
<evidence type="ECO:0000256" key="3">
    <source>
        <dbReference type="ARBA" id="ARBA00022448"/>
    </source>
</evidence>
<evidence type="ECO:0000313" key="13">
    <source>
        <dbReference type="Proteomes" id="UP000822688"/>
    </source>
</evidence>
<dbReference type="Proteomes" id="UP000822688">
    <property type="component" value="Chromosome 8"/>
</dbReference>
<keyword evidence="8 9" id="KW-0472">Membrane</keyword>
<dbReference type="GO" id="GO:0016887">
    <property type="term" value="F:ATP hydrolysis activity"/>
    <property type="evidence" value="ECO:0007669"/>
    <property type="project" value="InterPro"/>
</dbReference>
<dbReference type="SMART" id="SM00382">
    <property type="entry name" value="AAA"/>
    <property type="match status" value="1"/>
</dbReference>
<evidence type="ECO:0000256" key="6">
    <source>
        <dbReference type="ARBA" id="ARBA00022840"/>
    </source>
</evidence>
<comment type="subcellular location">
    <subcellularLocation>
        <location evidence="1">Membrane</location>
        <topology evidence="1">Multi-pass membrane protein</topology>
    </subcellularLocation>
</comment>
<dbReference type="Gene3D" id="3.40.50.300">
    <property type="entry name" value="P-loop containing nucleotide triphosphate hydrolases"/>
    <property type="match status" value="1"/>
</dbReference>
<dbReference type="SUPFAM" id="SSF52540">
    <property type="entry name" value="P-loop containing nucleoside triphosphate hydrolases"/>
    <property type="match status" value="1"/>
</dbReference>
<dbReference type="InterPro" id="IPR027417">
    <property type="entry name" value="P-loop_NTPase"/>
</dbReference>
<feature type="transmembrane region" description="Helical" evidence="9">
    <location>
        <begin position="1017"/>
        <end position="1035"/>
    </location>
</feature>
<comment type="similarity">
    <text evidence="2">Belongs to the ABC transporter superfamily. ABCG family. Eye pigment precursor importer (TC 3.A.1.204) subfamily.</text>
</comment>
<evidence type="ECO:0000256" key="7">
    <source>
        <dbReference type="ARBA" id="ARBA00022989"/>
    </source>
</evidence>
<keyword evidence="13" id="KW-1185">Reference proteome</keyword>
<evidence type="ECO:0000256" key="10">
    <source>
        <dbReference type="SAM" id="SignalP"/>
    </source>
</evidence>
<dbReference type="GO" id="GO:0005524">
    <property type="term" value="F:ATP binding"/>
    <property type="evidence" value="ECO:0007669"/>
    <property type="project" value="UniProtKB-KW"/>
</dbReference>
<dbReference type="GO" id="GO:0140359">
    <property type="term" value="F:ABC-type transporter activity"/>
    <property type="evidence" value="ECO:0007669"/>
    <property type="project" value="InterPro"/>
</dbReference>
<keyword evidence="10" id="KW-0732">Signal</keyword>
<evidence type="ECO:0000256" key="5">
    <source>
        <dbReference type="ARBA" id="ARBA00022741"/>
    </source>
</evidence>
<dbReference type="FunFam" id="3.40.50.300:FF:000367">
    <property type="entry name" value="ABC transporter G family member 24"/>
    <property type="match status" value="1"/>
</dbReference>
<keyword evidence="5" id="KW-0547">Nucleotide-binding</keyword>
<proteinExistence type="inferred from homology"/>
<dbReference type="InterPro" id="IPR043926">
    <property type="entry name" value="ABCG_dom"/>
</dbReference>
<evidence type="ECO:0000256" key="4">
    <source>
        <dbReference type="ARBA" id="ARBA00022692"/>
    </source>
</evidence>
<feature type="transmembrane region" description="Helical" evidence="9">
    <location>
        <begin position="969"/>
        <end position="988"/>
    </location>
</feature>
<accession>A0A8T0H1G2</accession>
<keyword evidence="7 9" id="KW-1133">Transmembrane helix</keyword>
<feature type="transmembrane region" description="Helical" evidence="9">
    <location>
        <begin position="1069"/>
        <end position="1086"/>
    </location>
</feature>
<dbReference type="InterPro" id="IPR050352">
    <property type="entry name" value="ABCG_transporters"/>
</dbReference>
<dbReference type="CDD" id="cd03213">
    <property type="entry name" value="ABCG_EPDR"/>
    <property type="match status" value="1"/>
</dbReference>